<comment type="caution">
    <text evidence="2">The sequence shown here is derived from an EMBL/GenBank/DDBJ whole genome shotgun (WGS) entry which is preliminary data.</text>
</comment>
<dbReference type="SUPFAM" id="SSF52540">
    <property type="entry name" value="P-loop containing nucleoside triphosphate hydrolases"/>
    <property type="match status" value="1"/>
</dbReference>
<keyword evidence="2" id="KW-0378">Hydrolase</keyword>
<sequence>MQAQEEGKHQELMTLVDLRTGGGSSTGSIRTLHSSSSRRSILLPARPKIFYGRDHELHEIVTTLKQDSPRLVLLGTGGIGKTSLALSVLYHEQVAARFKHRHFISCESAANGADIVSAIAEHLGVAESVGSIIEDLSASEPTILVLDNFESPWEPFESRSDVEGLLSRLAGIQHVALLVTMRGAERPGQVRWTRPFLAPLSPLSRAAAMQTLSAIVDHEDDDETRKLADTVLDFTDNLPLAVQLIGAVASFEGFVPVIKRWQLENTALLSEGPTKGSNLDNSISLSLSSPRMLSIPSARQLLGVLSLLPDGLPDTDLAGLNLPISDSGKAKAALLRTSLAYAADGRLKMLAPVREYVQRNHPPAPAVLQRLVGYISELLNVWKAFNKFASGELVPRLKSSAGNVRSVLLYAVETDQGRAELIQTGKALLLFIQFLAVTGTGDGGSDLRKLLPSMVERAEDDELHGLYMVMQFSLTFDAVEDPEALALKAVQHFRKACRKNPICLIRADET</sequence>
<dbReference type="Gene3D" id="3.40.50.300">
    <property type="entry name" value="P-loop containing nucleotide triphosphate hydrolases"/>
    <property type="match status" value="1"/>
</dbReference>
<accession>A0AAD7IFA0</accession>
<dbReference type="EMBL" id="JARJLG010000121">
    <property type="protein sequence ID" value="KAJ7741748.1"/>
    <property type="molecule type" value="Genomic_DNA"/>
</dbReference>
<keyword evidence="3" id="KW-1185">Reference proteome</keyword>
<name>A0AAD7IFA0_9AGAR</name>
<evidence type="ECO:0000313" key="3">
    <source>
        <dbReference type="Proteomes" id="UP001215280"/>
    </source>
</evidence>
<proteinExistence type="predicted"/>
<gene>
    <name evidence="2" type="ORF">DFH07DRAFT_51007</name>
</gene>
<evidence type="ECO:0000313" key="2">
    <source>
        <dbReference type="EMBL" id="KAJ7741748.1"/>
    </source>
</evidence>
<dbReference type="AlphaFoldDB" id="A0AAD7IFA0"/>
<dbReference type="PRINTS" id="PR00364">
    <property type="entry name" value="DISEASERSIST"/>
</dbReference>
<dbReference type="Pfam" id="PF20703">
    <property type="entry name" value="nSTAND1"/>
    <property type="match status" value="1"/>
</dbReference>
<reference evidence="2" key="1">
    <citation type="submission" date="2023-03" db="EMBL/GenBank/DDBJ databases">
        <title>Massive genome expansion in bonnet fungi (Mycena s.s.) driven by repeated elements and novel gene families across ecological guilds.</title>
        <authorList>
            <consortium name="Lawrence Berkeley National Laboratory"/>
            <person name="Harder C.B."/>
            <person name="Miyauchi S."/>
            <person name="Viragh M."/>
            <person name="Kuo A."/>
            <person name="Thoen E."/>
            <person name="Andreopoulos B."/>
            <person name="Lu D."/>
            <person name="Skrede I."/>
            <person name="Drula E."/>
            <person name="Henrissat B."/>
            <person name="Morin E."/>
            <person name="Kohler A."/>
            <person name="Barry K."/>
            <person name="LaButti K."/>
            <person name="Morin E."/>
            <person name="Salamov A."/>
            <person name="Lipzen A."/>
            <person name="Mereny Z."/>
            <person name="Hegedus B."/>
            <person name="Baldrian P."/>
            <person name="Stursova M."/>
            <person name="Weitz H."/>
            <person name="Taylor A."/>
            <person name="Grigoriev I.V."/>
            <person name="Nagy L.G."/>
            <person name="Martin F."/>
            <person name="Kauserud H."/>
        </authorList>
    </citation>
    <scope>NUCLEOTIDE SEQUENCE</scope>
    <source>
        <strain evidence="2">CBHHK188m</strain>
    </source>
</reference>
<dbReference type="PANTHER" id="PTHR47691">
    <property type="entry name" value="REGULATOR-RELATED"/>
    <property type="match status" value="1"/>
</dbReference>
<protein>
    <submittedName>
        <fullName evidence="2">P-loop containing nucleoside triphosphate hydrolase protein</fullName>
    </submittedName>
</protein>
<dbReference type="GO" id="GO:0016787">
    <property type="term" value="F:hydrolase activity"/>
    <property type="evidence" value="ECO:0007669"/>
    <property type="project" value="UniProtKB-KW"/>
</dbReference>
<evidence type="ECO:0000259" key="1">
    <source>
        <dbReference type="Pfam" id="PF20703"/>
    </source>
</evidence>
<dbReference type="InterPro" id="IPR027417">
    <property type="entry name" value="P-loop_NTPase"/>
</dbReference>
<organism evidence="2 3">
    <name type="scientific">Mycena maculata</name>
    <dbReference type="NCBI Taxonomy" id="230809"/>
    <lineage>
        <taxon>Eukaryota</taxon>
        <taxon>Fungi</taxon>
        <taxon>Dikarya</taxon>
        <taxon>Basidiomycota</taxon>
        <taxon>Agaricomycotina</taxon>
        <taxon>Agaricomycetes</taxon>
        <taxon>Agaricomycetidae</taxon>
        <taxon>Agaricales</taxon>
        <taxon>Marasmiineae</taxon>
        <taxon>Mycenaceae</taxon>
        <taxon>Mycena</taxon>
    </lineage>
</organism>
<dbReference type="InterPro" id="IPR049052">
    <property type="entry name" value="nSTAND1"/>
</dbReference>
<feature type="domain" description="Novel STAND NTPase 1" evidence="1">
    <location>
        <begin position="47"/>
        <end position="182"/>
    </location>
</feature>
<dbReference type="PANTHER" id="PTHR47691:SF3">
    <property type="entry name" value="HTH-TYPE TRANSCRIPTIONAL REGULATOR RV0890C-RELATED"/>
    <property type="match status" value="1"/>
</dbReference>
<dbReference type="Proteomes" id="UP001215280">
    <property type="component" value="Unassembled WGS sequence"/>
</dbReference>